<name>A0A9W6P900_9ACTN</name>
<evidence type="ECO:0000313" key="3">
    <source>
        <dbReference type="Proteomes" id="UP001165092"/>
    </source>
</evidence>
<dbReference type="Proteomes" id="UP001165092">
    <property type="component" value="Unassembled WGS sequence"/>
</dbReference>
<evidence type="ECO:0000313" key="2">
    <source>
        <dbReference type="EMBL" id="GLU49183.1"/>
    </source>
</evidence>
<feature type="domain" description="VOC" evidence="1">
    <location>
        <begin position="6"/>
        <end position="122"/>
    </location>
</feature>
<gene>
    <name evidence="2" type="ORF">Nans01_35340</name>
</gene>
<dbReference type="PROSITE" id="PS51819">
    <property type="entry name" value="VOC"/>
    <property type="match status" value="1"/>
</dbReference>
<evidence type="ECO:0000259" key="1">
    <source>
        <dbReference type="PROSITE" id="PS51819"/>
    </source>
</evidence>
<dbReference type="SUPFAM" id="SSF54593">
    <property type="entry name" value="Glyoxalase/Bleomycin resistance protein/Dihydroxybiphenyl dioxygenase"/>
    <property type="match status" value="1"/>
</dbReference>
<protein>
    <recommendedName>
        <fullName evidence="1">VOC domain-containing protein</fullName>
    </recommendedName>
</protein>
<dbReference type="InterPro" id="IPR037523">
    <property type="entry name" value="VOC_core"/>
</dbReference>
<dbReference type="Pfam" id="PF18029">
    <property type="entry name" value="Glyoxalase_6"/>
    <property type="match status" value="1"/>
</dbReference>
<dbReference type="Gene3D" id="3.10.180.10">
    <property type="entry name" value="2,3-Dihydroxybiphenyl 1,2-Dioxygenase, domain 1"/>
    <property type="match status" value="1"/>
</dbReference>
<comment type="caution">
    <text evidence="2">The sequence shown here is derived from an EMBL/GenBank/DDBJ whole genome shotgun (WGS) entry which is preliminary data.</text>
</comment>
<keyword evidence="3" id="KW-1185">Reference proteome</keyword>
<dbReference type="InterPro" id="IPR029068">
    <property type="entry name" value="Glyas_Bleomycin-R_OHBP_Dase"/>
</dbReference>
<proteinExistence type="predicted"/>
<dbReference type="AlphaFoldDB" id="A0A9W6P900"/>
<dbReference type="RefSeq" id="WP_285760660.1">
    <property type="nucleotide sequence ID" value="NZ_BSQG01000006.1"/>
</dbReference>
<accession>A0A9W6P900</accession>
<dbReference type="InterPro" id="IPR041581">
    <property type="entry name" value="Glyoxalase_6"/>
</dbReference>
<reference evidence="2" key="1">
    <citation type="submission" date="2023-02" db="EMBL/GenBank/DDBJ databases">
        <title>Nocardiopsis ansamitocini NBRC 112285.</title>
        <authorList>
            <person name="Ichikawa N."/>
            <person name="Sato H."/>
            <person name="Tonouchi N."/>
        </authorList>
    </citation>
    <scope>NUCLEOTIDE SEQUENCE</scope>
    <source>
        <strain evidence="2">NBRC 112285</strain>
    </source>
</reference>
<dbReference type="EMBL" id="BSQG01000006">
    <property type="protein sequence ID" value="GLU49183.1"/>
    <property type="molecule type" value="Genomic_DNA"/>
</dbReference>
<sequence>MLVFRRVAAVMVVADDPDVSARWWADVLGVTVHRDVAPHGAVYAWIELGGVEYGFHPADDERNPRGASPVVYWAVEGDLEQALESLLAVGCTRHRGPLDVRPGRRIAQIVDPFGTVIGIEGR</sequence>
<organism evidence="2 3">
    <name type="scientific">Nocardiopsis ansamitocini</name>
    <dbReference type="NCBI Taxonomy" id="1670832"/>
    <lineage>
        <taxon>Bacteria</taxon>
        <taxon>Bacillati</taxon>
        <taxon>Actinomycetota</taxon>
        <taxon>Actinomycetes</taxon>
        <taxon>Streptosporangiales</taxon>
        <taxon>Nocardiopsidaceae</taxon>
        <taxon>Nocardiopsis</taxon>
    </lineage>
</organism>